<dbReference type="PANTHER" id="PTHR23501">
    <property type="entry name" value="MAJOR FACILITATOR SUPERFAMILY"/>
    <property type="match status" value="1"/>
</dbReference>
<accession>A0A9P6DVF5</accession>
<organism evidence="7 8">
    <name type="scientific">Hydnum rufescens UP504</name>
    <dbReference type="NCBI Taxonomy" id="1448309"/>
    <lineage>
        <taxon>Eukaryota</taxon>
        <taxon>Fungi</taxon>
        <taxon>Dikarya</taxon>
        <taxon>Basidiomycota</taxon>
        <taxon>Agaricomycotina</taxon>
        <taxon>Agaricomycetes</taxon>
        <taxon>Cantharellales</taxon>
        <taxon>Hydnaceae</taxon>
        <taxon>Hydnum</taxon>
    </lineage>
</organism>
<feature type="transmembrane region" description="Helical" evidence="5">
    <location>
        <begin position="447"/>
        <end position="465"/>
    </location>
</feature>
<feature type="transmembrane region" description="Helical" evidence="5">
    <location>
        <begin position="167"/>
        <end position="186"/>
    </location>
</feature>
<name>A0A9P6DVF5_9AGAM</name>
<dbReference type="CDD" id="cd17502">
    <property type="entry name" value="MFS_Azr1_MDR_like"/>
    <property type="match status" value="1"/>
</dbReference>
<feature type="transmembrane region" description="Helical" evidence="5">
    <location>
        <begin position="42"/>
        <end position="67"/>
    </location>
</feature>
<sequence length="542" mass="59285">MEAYTTRRISVNADKEAGAISEHIKVIDAPLNESQYFTGKRLFIVHSAILLSILLIALDQSIVAIAIPRIVSEFHALSSVSWIASAYFLTQAGFLLFYGKLLAIFPTKYVYLAAITLFELGSIVCAVAMNMNTLIFGRALSGVGAAGIFTSALAIIAEIAPIEKRPLLFGSFGVDFGLAAVLGPLLGGVFTERVSWRWCFYINAPIGGLSLAMIVFFLKGDYTALNRSEASEHTVLQRWLRLDWFGTILCVGIVTILPLPLQWGGVTKAWRDPTVIASFCASGVVLIAFIILEWKMGKRAIMPLYMFRRSTQVGCCLIAFFVYMLLALGVYYLPLIYQAKGRSAIQSGIDVLPFMLSLVIGESISGGLISVMGRYWYWLALSPPIASIGAGLLFTTDIHTPQRYLIGYQILYGFGIGGALQTTWVAVQAEFHSEEHMISQSTSLIMFAQLIGGVIGMAVTGSIFANQLVKELAEFAPHLAPDVAHSVRQSVSYMFTLPLDEQEAVISAYSRSLDYVWSLGVPSGVLASLAAFMVRNYDLMKM</sequence>
<keyword evidence="2 5" id="KW-0812">Transmembrane</keyword>
<dbReference type="Pfam" id="PF07690">
    <property type="entry name" value="MFS_1"/>
    <property type="match status" value="1"/>
</dbReference>
<dbReference type="AlphaFoldDB" id="A0A9P6DVF5"/>
<evidence type="ECO:0000259" key="6">
    <source>
        <dbReference type="PROSITE" id="PS50850"/>
    </source>
</evidence>
<dbReference type="InterPro" id="IPR020846">
    <property type="entry name" value="MFS_dom"/>
</dbReference>
<evidence type="ECO:0000256" key="4">
    <source>
        <dbReference type="ARBA" id="ARBA00023136"/>
    </source>
</evidence>
<dbReference type="Gene3D" id="1.20.1720.10">
    <property type="entry name" value="Multidrug resistance protein D"/>
    <property type="match status" value="1"/>
</dbReference>
<dbReference type="PROSITE" id="PS50850">
    <property type="entry name" value="MFS"/>
    <property type="match status" value="1"/>
</dbReference>
<keyword evidence="8" id="KW-1185">Reference proteome</keyword>
<dbReference type="InterPro" id="IPR011701">
    <property type="entry name" value="MFS"/>
</dbReference>
<feature type="transmembrane region" description="Helical" evidence="5">
    <location>
        <begin position="109"/>
        <end position="129"/>
    </location>
</feature>
<feature type="domain" description="Major facilitator superfamily (MFS) profile" evidence="6">
    <location>
        <begin position="45"/>
        <end position="504"/>
    </location>
</feature>
<proteinExistence type="predicted"/>
<feature type="transmembrane region" description="Helical" evidence="5">
    <location>
        <begin position="515"/>
        <end position="534"/>
    </location>
</feature>
<dbReference type="SUPFAM" id="SSF103473">
    <property type="entry name" value="MFS general substrate transporter"/>
    <property type="match status" value="1"/>
</dbReference>
<dbReference type="EMBL" id="MU128952">
    <property type="protein sequence ID" value="KAF9515272.1"/>
    <property type="molecule type" value="Genomic_DNA"/>
</dbReference>
<evidence type="ECO:0000256" key="2">
    <source>
        <dbReference type="ARBA" id="ARBA00022692"/>
    </source>
</evidence>
<dbReference type="Gene3D" id="1.20.1250.20">
    <property type="entry name" value="MFS general substrate transporter like domains"/>
    <property type="match status" value="1"/>
</dbReference>
<evidence type="ECO:0000313" key="7">
    <source>
        <dbReference type="EMBL" id="KAF9515272.1"/>
    </source>
</evidence>
<feature type="transmembrane region" description="Helical" evidence="5">
    <location>
        <begin position="406"/>
        <end position="427"/>
    </location>
</feature>
<dbReference type="PANTHER" id="PTHR23501:SF198">
    <property type="entry name" value="AZOLE RESISTANCE PROTEIN 1-RELATED"/>
    <property type="match status" value="1"/>
</dbReference>
<protein>
    <recommendedName>
        <fullName evidence="6">Major facilitator superfamily (MFS) profile domain-containing protein</fullName>
    </recommendedName>
</protein>
<feature type="transmembrane region" description="Helical" evidence="5">
    <location>
        <begin position="79"/>
        <end position="97"/>
    </location>
</feature>
<evidence type="ECO:0000313" key="8">
    <source>
        <dbReference type="Proteomes" id="UP000886523"/>
    </source>
</evidence>
<feature type="transmembrane region" description="Helical" evidence="5">
    <location>
        <begin position="376"/>
        <end position="394"/>
    </location>
</feature>
<evidence type="ECO:0000256" key="1">
    <source>
        <dbReference type="ARBA" id="ARBA00004141"/>
    </source>
</evidence>
<dbReference type="OrthoDB" id="10021397at2759"/>
<feature type="transmembrane region" description="Helical" evidence="5">
    <location>
        <begin position="239"/>
        <end position="261"/>
    </location>
</feature>
<feature type="transmembrane region" description="Helical" evidence="5">
    <location>
        <begin position="313"/>
        <end position="333"/>
    </location>
</feature>
<dbReference type="GO" id="GO:0022857">
    <property type="term" value="F:transmembrane transporter activity"/>
    <property type="evidence" value="ECO:0007669"/>
    <property type="project" value="InterPro"/>
</dbReference>
<dbReference type="Proteomes" id="UP000886523">
    <property type="component" value="Unassembled WGS sequence"/>
</dbReference>
<feature type="transmembrane region" description="Helical" evidence="5">
    <location>
        <begin position="135"/>
        <end position="155"/>
    </location>
</feature>
<evidence type="ECO:0000256" key="3">
    <source>
        <dbReference type="ARBA" id="ARBA00022989"/>
    </source>
</evidence>
<reference evidence="7" key="1">
    <citation type="journal article" date="2020" name="Nat. Commun.">
        <title>Large-scale genome sequencing of mycorrhizal fungi provides insights into the early evolution of symbiotic traits.</title>
        <authorList>
            <person name="Miyauchi S."/>
            <person name="Kiss E."/>
            <person name="Kuo A."/>
            <person name="Drula E."/>
            <person name="Kohler A."/>
            <person name="Sanchez-Garcia M."/>
            <person name="Morin E."/>
            <person name="Andreopoulos B."/>
            <person name="Barry K.W."/>
            <person name="Bonito G."/>
            <person name="Buee M."/>
            <person name="Carver A."/>
            <person name="Chen C."/>
            <person name="Cichocki N."/>
            <person name="Clum A."/>
            <person name="Culley D."/>
            <person name="Crous P.W."/>
            <person name="Fauchery L."/>
            <person name="Girlanda M."/>
            <person name="Hayes R.D."/>
            <person name="Keri Z."/>
            <person name="LaButti K."/>
            <person name="Lipzen A."/>
            <person name="Lombard V."/>
            <person name="Magnuson J."/>
            <person name="Maillard F."/>
            <person name="Murat C."/>
            <person name="Nolan M."/>
            <person name="Ohm R.A."/>
            <person name="Pangilinan J."/>
            <person name="Pereira M.F."/>
            <person name="Perotto S."/>
            <person name="Peter M."/>
            <person name="Pfister S."/>
            <person name="Riley R."/>
            <person name="Sitrit Y."/>
            <person name="Stielow J.B."/>
            <person name="Szollosi G."/>
            <person name="Zifcakova L."/>
            <person name="Stursova M."/>
            <person name="Spatafora J.W."/>
            <person name="Tedersoo L."/>
            <person name="Vaario L.M."/>
            <person name="Yamada A."/>
            <person name="Yan M."/>
            <person name="Wang P."/>
            <person name="Xu J."/>
            <person name="Bruns T."/>
            <person name="Baldrian P."/>
            <person name="Vilgalys R."/>
            <person name="Dunand C."/>
            <person name="Henrissat B."/>
            <person name="Grigoriev I.V."/>
            <person name="Hibbett D."/>
            <person name="Nagy L.G."/>
            <person name="Martin F.M."/>
        </authorList>
    </citation>
    <scope>NUCLEOTIDE SEQUENCE</scope>
    <source>
        <strain evidence="7">UP504</strain>
    </source>
</reference>
<dbReference type="GO" id="GO:0005886">
    <property type="term" value="C:plasma membrane"/>
    <property type="evidence" value="ECO:0007669"/>
    <property type="project" value="TreeGrafter"/>
</dbReference>
<feature type="transmembrane region" description="Helical" evidence="5">
    <location>
        <begin position="273"/>
        <end position="292"/>
    </location>
</feature>
<comment type="caution">
    <text evidence="7">The sequence shown here is derived from an EMBL/GenBank/DDBJ whole genome shotgun (WGS) entry which is preliminary data.</text>
</comment>
<feature type="transmembrane region" description="Helical" evidence="5">
    <location>
        <begin position="198"/>
        <end position="218"/>
    </location>
</feature>
<keyword evidence="3 5" id="KW-1133">Transmembrane helix</keyword>
<comment type="subcellular location">
    <subcellularLocation>
        <location evidence="1">Membrane</location>
        <topology evidence="1">Multi-pass membrane protein</topology>
    </subcellularLocation>
</comment>
<keyword evidence="4 5" id="KW-0472">Membrane</keyword>
<gene>
    <name evidence="7" type="ORF">BS47DRAFT_1376311</name>
</gene>
<evidence type="ECO:0000256" key="5">
    <source>
        <dbReference type="SAM" id="Phobius"/>
    </source>
</evidence>
<dbReference type="InterPro" id="IPR036259">
    <property type="entry name" value="MFS_trans_sf"/>
</dbReference>